<evidence type="ECO:0000313" key="2">
    <source>
        <dbReference type="EnsemblPlants" id="PAC:32982392.CDS.1"/>
    </source>
</evidence>
<dbReference type="EnsemblPlants" id="Pp3c18_1780V3.1">
    <property type="protein sequence ID" value="PAC:32982392.CDS.1"/>
    <property type="gene ID" value="Pp3c18_1780"/>
</dbReference>
<evidence type="ECO:0000313" key="1">
    <source>
        <dbReference type="EMBL" id="PNR34725.1"/>
    </source>
</evidence>
<dbReference type="PaxDb" id="3218-PP1S17_334V6.1"/>
<organism evidence="1">
    <name type="scientific">Physcomitrium patens</name>
    <name type="common">Spreading-leaved earth moss</name>
    <name type="synonym">Physcomitrella patens</name>
    <dbReference type="NCBI Taxonomy" id="3218"/>
    <lineage>
        <taxon>Eukaryota</taxon>
        <taxon>Viridiplantae</taxon>
        <taxon>Streptophyta</taxon>
        <taxon>Embryophyta</taxon>
        <taxon>Bryophyta</taxon>
        <taxon>Bryophytina</taxon>
        <taxon>Bryopsida</taxon>
        <taxon>Funariidae</taxon>
        <taxon>Funariales</taxon>
        <taxon>Funariaceae</taxon>
        <taxon>Physcomitrium</taxon>
    </lineage>
</organism>
<sequence>MIEHCCPPTELEVWGTQLGEADGFFFTILLVGSYRSFAKTPSLLPMRDCSLRRHCYCRTLRATYFDYYNTVILINHISRTFNRIRCPLTPLCPPEKHE</sequence>
<proteinExistence type="predicted"/>
<dbReference type="EMBL" id="ABEU02000018">
    <property type="protein sequence ID" value="PNR34725.1"/>
    <property type="molecule type" value="Genomic_DNA"/>
</dbReference>
<gene>
    <name evidence="1" type="ORF">PHYPA_022623</name>
</gene>
<dbReference type="InParanoid" id="A0A2K1IZM1"/>
<dbReference type="Proteomes" id="UP000006727">
    <property type="component" value="Chromosome 18"/>
</dbReference>
<evidence type="ECO:0000313" key="3">
    <source>
        <dbReference type="Proteomes" id="UP000006727"/>
    </source>
</evidence>
<dbReference type="Gramene" id="Pp3c18_1780V3.1">
    <property type="protein sequence ID" value="PAC:32982392.CDS.1"/>
    <property type="gene ID" value="Pp3c18_1780"/>
</dbReference>
<dbReference type="AlphaFoldDB" id="A0A2K1IZM1"/>
<dbReference type="EnsemblPlants" id="Pp3c18_1780V3.2">
    <property type="protein sequence ID" value="PAC:32982393.CDS.1"/>
    <property type="gene ID" value="Pp3c18_1780"/>
</dbReference>
<dbReference type="Gramene" id="Pp3c18_1780V3.2">
    <property type="protein sequence ID" value="PAC:32982393.CDS.1"/>
    <property type="gene ID" value="Pp3c18_1780"/>
</dbReference>
<reference evidence="1 3" key="2">
    <citation type="journal article" date="2018" name="Plant J.">
        <title>The Physcomitrella patens chromosome-scale assembly reveals moss genome structure and evolution.</title>
        <authorList>
            <person name="Lang D."/>
            <person name="Ullrich K.K."/>
            <person name="Murat F."/>
            <person name="Fuchs J."/>
            <person name="Jenkins J."/>
            <person name="Haas F.B."/>
            <person name="Piednoel M."/>
            <person name="Gundlach H."/>
            <person name="Van Bel M."/>
            <person name="Meyberg R."/>
            <person name="Vives C."/>
            <person name="Morata J."/>
            <person name="Symeonidi A."/>
            <person name="Hiss M."/>
            <person name="Muchero W."/>
            <person name="Kamisugi Y."/>
            <person name="Saleh O."/>
            <person name="Blanc G."/>
            <person name="Decker E.L."/>
            <person name="van Gessel N."/>
            <person name="Grimwood J."/>
            <person name="Hayes R.D."/>
            <person name="Graham S.W."/>
            <person name="Gunter L.E."/>
            <person name="McDaniel S.F."/>
            <person name="Hoernstein S.N.W."/>
            <person name="Larsson A."/>
            <person name="Li F.W."/>
            <person name="Perroud P.F."/>
            <person name="Phillips J."/>
            <person name="Ranjan P."/>
            <person name="Rokshar D.S."/>
            <person name="Rothfels C.J."/>
            <person name="Schneider L."/>
            <person name="Shu S."/>
            <person name="Stevenson D.W."/>
            <person name="Thummler F."/>
            <person name="Tillich M."/>
            <person name="Villarreal Aguilar J.C."/>
            <person name="Widiez T."/>
            <person name="Wong G.K."/>
            <person name="Wymore A."/>
            <person name="Zhang Y."/>
            <person name="Zimmer A.D."/>
            <person name="Quatrano R.S."/>
            <person name="Mayer K.F.X."/>
            <person name="Goodstein D."/>
            <person name="Casacuberta J.M."/>
            <person name="Vandepoele K."/>
            <person name="Reski R."/>
            <person name="Cuming A.C."/>
            <person name="Tuskan G.A."/>
            <person name="Maumus F."/>
            <person name="Salse J."/>
            <person name="Schmutz J."/>
            <person name="Rensing S.A."/>
        </authorList>
    </citation>
    <scope>NUCLEOTIDE SEQUENCE [LARGE SCALE GENOMIC DNA]</scope>
    <source>
        <strain evidence="2 3">cv. Gransden 2004</strain>
    </source>
</reference>
<keyword evidence="3" id="KW-1185">Reference proteome</keyword>
<name>A0A2K1IZM1_PHYPA</name>
<reference evidence="2" key="3">
    <citation type="submission" date="2020-12" db="UniProtKB">
        <authorList>
            <consortium name="EnsemblPlants"/>
        </authorList>
    </citation>
    <scope>IDENTIFICATION</scope>
</reference>
<reference evidence="1 3" key="1">
    <citation type="journal article" date="2008" name="Science">
        <title>The Physcomitrella genome reveals evolutionary insights into the conquest of land by plants.</title>
        <authorList>
            <person name="Rensing S."/>
            <person name="Lang D."/>
            <person name="Zimmer A."/>
            <person name="Terry A."/>
            <person name="Salamov A."/>
            <person name="Shapiro H."/>
            <person name="Nishiyama T."/>
            <person name="Perroud P.-F."/>
            <person name="Lindquist E."/>
            <person name="Kamisugi Y."/>
            <person name="Tanahashi T."/>
            <person name="Sakakibara K."/>
            <person name="Fujita T."/>
            <person name="Oishi K."/>
            <person name="Shin-I T."/>
            <person name="Kuroki Y."/>
            <person name="Toyoda A."/>
            <person name="Suzuki Y."/>
            <person name="Hashimoto A."/>
            <person name="Yamaguchi K."/>
            <person name="Sugano A."/>
            <person name="Kohara Y."/>
            <person name="Fujiyama A."/>
            <person name="Anterola A."/>
            <person name="Aoki S."/>
            <person name="Ashton N."/>
            <person name="Barbazuk W.B."/>
            <person name="Barker E."/>
            <person name="Bennetzen J."/>
            <person name="Bezanilla M."/>
            <person name="Blankenship R."/>
            <person name="Cho S.H."/>
            <person name="Dutcher S."/>
            <person name="Estelle M."/>
            <person name="Fawcett J.A."/>
            <person name="Gundlach H."/>
            <person name="Hanada K."/>
            <person name="Heyl A."/>
            <person name="Hicks K.A."/>
            <person name="Hugh J."/>
            <person name="Lohr M."/>
            <person name="Mayer K."/>
            <person name="Melkozernov A."/>
            <person name="Murata T."/>
            <person name="Nelson D."/>
            <person name="Pils B."/>
            <person name="Prigge M."/>
            <person name="Reiss B."/>
            <person name="Renner T."/>
            <person name="Rombauts S."/>
            <person name="Rushton P."/>
            <person name="Sanderfoot A."/>
            <person name="Schween G."/>
            <person name="Shiu S.-H."/>
            <person name="Stueber K."/>
            <person name="Theodoulou F.L."/>
            <person name="Tu H."/>
            <person name="Van de Peer Y."/>
            <person name="Verrier P.J."/>
            <person name="Waters E."/>
            <person name="Wood A."/>
            <person name="Yang L."/>
            <person name="Cove D."/>
            <person name="Cuming A."/>
            <person name="Hasebe M."/>
            <person name="Lucas S."/>
            <person name="Mishler D.B."/>
            <person name="Reski R."/>
            <person name="Grigoriev I."/>
            <person name="Quatrano R.S."/>
            <person name="Boore J.L."/>
        </authorList>
    </citation>
    <scope>NUCLEOTIDE SEQUENCE [LARGE SCALE GENOMIC DNA]</scope>
    <source>
        <strain evidence="2 3">cv. Gransden 2004</strain>
    </source>
</reference>
<protein>
    <submittedName>
        <fullName evidence="1 2">Uncharacterized protein</fullName>
    </submittedName>
</protein>
<accession>A0A2K1IZM1</accession>